<dbReference type="Gene3D" id="3.20.20.30">
    <property type="entry name" value="Luciferase-like domain"/>
    <property type="match status" value="1"/>
</dbReference>
<evidence type="ECO:0000256" key="7">
    <source>
        <dbReference type="HAMAP-Rule" id="MF_01229"/>
    </source>
</evidence>
<dbReference type="RefSeq" id="WP_258214746.1">
    <property type="nucleotide sequence ID" value="NZ_JANQBD010000013.1"/>
</dbReference>
<name>A0ABT1YJ10_9BACL</name>
<comment type="similarity">
    <text evidence="1 7">Belongs to the SsuD family.</text>
</comment>
<evidence type="ECO:0000259" key="9">
    <source>
        <dbReference type="Pfam" id="PF00296"/>
    </source>
</evidence>
<proteinExistence type="inferred from homology"/>
<dbReference type="PANTHER" id="PTHR42847">
    <property type="entry name" value="ALKANESULFONATE MONOOXYGENASE"/>
    <property type="match status" value="1"/>
</dbReference>
<comment type="caution">
    <text evidence="10">The sequence shown here is derived from an EMBL/GenBank/DDBJ whole genome shotgun (WGS) entry which is preliminary data.</text>
</comment>
<evidence type="ECO:0000256" key="6">
    <source>
        <dbReference type="ARBA" id="ARBA00023033"/>
    </source>
</evidence>
<dbReference type="Proteomes" id="UP001300012">
    <property type="component" value="Unassembled WGS sequence"/>
</dbReference>
<reference evidence="10 11" key="1">
    <citation type="submission" date="2022-08" db="EMBL/GenBank/DDBJ databases">
        <title>Paenibacillus endoradicis sp. nov., Paenibacillus radicibacter sp. nov and Paenibacillus pararadicis sp. nov., three cold-adapted plant growth-promoting bacteria isolated from root of Larix gmelinii in Great Khingan.</title>
        <authorList>
            <person name="Xue H."/>
        </authorList>
    </citation>
    <scope>NUCLEOTIDE SEQUENCE [LARGE SCALE GENOMIC DNA]</scope>
    <source>
        <strain evidence="10 11">N5-1-1-5</strain>
    </source>
</reference>
<dbReference type="HAMAP" id="MF_01229">
    <property type="entry name" value="Alkanesulf_monooxygen"/>
    <property type="match status" value="1"/>
</dbReference>
<comment type="catalytic activity">
    <reaction evidence="7">
        <text>an alkanesulfonate + FMNH2 + O2 = an aldehyde + FMN + sulfite + H2O + 2 H(+)</text>
        <dbReference type="Rhea" id="RHEA:23064"/>
        <dbReference type="ChEBI" id="CHEBI:15377"/>
        <dbReference type="ChEBI" id="CHEBI:15378"/>
        <dbReference type="ChEBI" id="CHEBI:15379"/>
        <dbReference type="ChEBI" id="CHEBI:17359"/>
        <dbReference type="ChEBI" id="CHEBI:17478"/>
        <dbReference type="ChEBI" id="CHEBI:57618"/>
        <dbReference type="ChEBI" id="CHEBI:58210"/>
        <dbReference type="ChEBI" id="CHEBI:134249"/>
        <dbReference type="EC" id="1.14.14.5"/>
    </reaction>
</comment>
<feature type="domain" description="Luciferase-like" evidence="9">
    <location>
        <begin position="1"/>
        <end position="323"/>
    </location>
</feature>
<dbReference type="GO" id="GO:0004497">
    <property type="term" value="F:monooxygenase activity"/>
    <property type="evidence" value="ECO:0007669"/>
    <property type="project" value="UniProtKB-KW"/>
</dbReference>
<keyword evidence="4 7" id="KW-0288">FMN</keyword>
<evidence type="ECO:0000256" key="2">
    <source>
        <dbReference type="ARBA" id="ARBA00012113"/>
    </source>
</evidence>
<dbReference type="EMBL" id="JANQBD010000013">
    <property type="protein sequence ID" value="MCR8633167.1"/>
    <property type="molecule type" value="Genomic_DNA"/>
</dbReference>
<feature type="region of interest" description="Disordered" evidence="8">
    <location>
        <begin position="369"/>
        <end position="389"/>
    </location>
</feature>
<evidence type="ECO:0000256" key="5">
    <source>
        <dbReference type="ARBA" id="ARBA00023002"/>
    </source>
</evidence>
<dbReference type="InterPro" id="IPR011251">
    <property type="entry name" value="Luciferase-like_dom"/>
</dbReference>
<evidence type="ECO:0000313" key="10">
    <source>
        <dbReference type="EMBL" id="MCR8633167.1"/>
    </source>
</evidence>
<dbReference type="EC" id="1.14.14.5" evidence="2 7"/>
<comment type="function">
    <text evidence="7">Catalyzes the desulfonation of aliphatic sulfonates.</text>
</comment>
<dbReference type="SUPFAM" id="SSF51679">
    <property type="entry name" value="Bacterial luciferase-like"/>
    <property type="match status" value="1"/>
</dbReference>
<dbReference type="NCBIfam" id="NF001939">
    <property type="entry name" value="PRK00719.1"/>
    <property type="match status" value="1"/>
</dbReference>
<keyword evidence="11" id="KW-1185">Reference proteome</keyword>
<dbReference type="InterPro" id="IPR050172">
    <property type="entry name" value="SsuD_RutA_monooxygenase"/>
</dbReference>
<evidence type="ECO:0000256" key="1">
    <source>
        <dbReference type="ARBA" id="ARBA00007044"/>
    </source>
</evidence>
<keyword evidence="3 7" id="KW-0285">Flavoprotein</keyword>
<evidence type="ECO:0000256" key="3">
    <source>
        <dbReference type="ARBA" id="ARBA00022630"/>
    </source>
</evidence>
<dbReference type="NCBIfam" id="TIGR03565">
    <property type="entry name" value="alk_sulf_monoox"/>
    <property type="match status" value="1"/>
</dbReference>
<evidence type="ECO:0000256" key="8">
    <source>
        <dbReference type="SAM" id="MobiDB-lite"/>
    </source>
</evidence>
<sequence>MEVFWFIPTHGDGRYLGTKEGARAVSYSYCKQIAQAVDELGFSGVLLPTGKSCEDAWIVASTLVPVTENLKFLVAIRPGLMSPTLAARMTATLDRFSKGRLLINVVTGGDPVELAGDGVFLDHDDRYELTDDFLNIWRKELEGEDVDYEGDHLRVKGGKVLYPTVQKPYPPLYFGGSSEAALDIAAEHVDVYLTWGEPPAQVEQKINRMRKLAEAQGRTLRFGIRLHIIVRPTEEEAWQAAAELIQHLDEDTIAAAQQIFARMDSEGQRRMSELHKGDRSKLEISPNLWAGIGLVRGGAGTALVGSPDSIAARMKEYTELGIETFILSGYPHLEEAYRTAELLFPKLNPGSSRNADNPSFISPFGEMIANNELPGTTTSDSQTPVSSVK</sequence>
<evidence type="ECO:0000256" key="4">
    <source>
        <dbReference type="ARBA" id="ARBA00022643"/>
    </source>
</evidence>
<dbReference type="PANTHER" id="PTHR42847:SF4">
    <property type="entry name" value="ALKANESULFONATE MONOOXYGENASE-RELATED"/>
    <property type="match status" value="1"/>
</dbReference>
<accession>A0ABT1YJ10</accession>
<evidence type="ECO:0000313" key="11">
    <source>
        <dbReference type="Proteomes" id="UP001300012"/>
    </source>
</evidence>
<protein>
    <recommendedName>
        <fullName evidence="2 7">Alkanesulfonate monooxygenase</fullName>
        <ecNumber evidence="2 7">1.14.14.5</ecNumber>
    </recommendedName>
    <alternativeName>
        <fullName evidence="7">FMNH2-dependent aliphatic sulfonate monooxygenase</fullName>
    </alternativeName>
</protein>
<keyword evidence="5 7" id="KW-0560">Oxidoreductase</keyword>
<dbReference type="InterPro" id="IPR036661">
    <property type="entry name" value="Luciferase-like_sf"/>
</dbReference>
<organism evidence="10 11">
    <name type="scientific">Paenibacillus radicis</name>
    <name type="common">ex Xue et al. 2023</name>
    <dbReference type="NCBI Taxonomy" id="2972489"/>
    <lineage>
        <taxon>Bacteria</taxon>
        <taxon>Bacillati</taxon>
        <taxon>Bacillota</taxon>
        <taxon>Bacilli</taxon>
        <taxon>Bacillales</taxon>
        <taxon>Paenibacillaceae</taxon>
        <taxon>Paenibacillus</taxon>
    </lineage>
</organism>
<gene>
    <name evidence="7 10" type="primary">ssuD</name>
    <name evidence="10" type="ORF">NV381_18355</name>
</gene>
<dbReference type="Pfam" id="PF00296">
    <property type="entry name" value="Bac_luciferase"/>
    <property type="match status" value="1"/>
</dbReference>
<dbReference type="CDD" id="cd01094">
    <property type="entry name" value="Alkanesulfonate_monoxygenase"/>
    <property type="match status" value="1"/>
</dbReference>
<feature type="compositionally biased region" description="Polar residues" evidence="8">
    <location>
        <begin position="373"/>
        <end position="389"/>
    </location>
</feature>
<dbReference type="InterPro" id="IPR019911">
    <property type="entry name" value="Alkanesulphonate_mOase_FMN-dep"/>
</dbReference>
<keyword evidence="6 7" id="KW-0503">Monooxygenase</keyword>